<reference evidence="2 3" key="1">
    <citation type="journal article" date="2015" name="Nature">
        <title>rRNA introns, odd ribosomes, and small enigmatic genomes across a large radiation of phyla.</title>
        <authorList>
            <person name="Brown C.T."/>
            <person name="Hug L.A."/>
            <person name="Thomas B.C."/>
            <person name="Sharon I."/>
            <person name="Castelle C.J."/>
            <person name="Singh A."/>
            <person name="Wilkins M.J."/>
            <person name="Williams K.H."/>
            <person name="Banfield J.F."/>
        </authorList>
    </citation>
    <scope>NUCLEOTIDE SEQUENCE [LARGE SCALE GENOMIC DNA]</scope>
</reference>
<name>A0A0G1M3X2_9BACT</name>
<feature type="transmembrane region" description="Helical" evidence="1">
    <location>
        <begin position="33"/>
        <end position="50"/>
    </location>
</feature>
<sequence length="257" mass="28434">MRKRQKFVLTALALAAGLWGIHAIPVALEWRYWLIALLVGISAVGSGWALREGLSGIEWLTVVLPPTLFAAGVGLFYILLPTHWLARLAIVTMFGVGQYALLLTANIFSVAAIRTIALFRAAGAVGFVMTMLTGFLLYDSILSFREAWWWSAPLVAIVSILLLLPALWSVEVENKISLKVIKYTVWLAVLQGLMAVAISFWPVSLTVASLFLTTMLYIYLGISQHHFSQRLFSRTVWEYVTIGVVVLVTMLITSAYG</sequence>
<feature type="transmembrane region" description="Helical" evidence="1">
    <location>
        <begin position="84"/>
        <end position="105"/>
    </location>
</feature>
<feature type="transmembrane region" description="Helical" evidence="1">
    <location>
        <begin position="147"/>
        <end position="168"/>
    </location>
</feature>
<feature type="transmembrane region" description="Helical" evidence="1">
    <location>
        <begin position="57"/>
        <end position="78"/>
    </location>
</feature>
<comment type="caution">
    <text evidence="2">The sequence shown here is derived from an EMBL/GenBank/DDBJ whole genome shotgun (WGS) entry which is preliminary data.</text>
</comment>
<dbReference type="EMBL" id="LCKS01000005">
    <property type="protein sequence ID" value="KKU02941.1"/>
    <property type="molecule type" value="Genomic_DNA"/>
</dbReference>
<proteinExistence type="predicted"/>
<feature type="transmembrane region" description="Helical" evidence="1">
    <location>
        <begin position="180"/>
        <end position="201"/>
    </location>
</feature>
<keyword evidence="1" id="KW-0812">Transmembrane</keyword>
<dbReference type="Proteomes" id="UP000034264">
    <property type="component" value="Unassembled WGS sequence"/>
</dbReference>
<feature type="transmembrane region" description="Helical" evidence="1">
    <location>
        <begin position="117"/>
        <end position="141"/>
    </location>
</feature>
<gene>
    <name evidence="2" type="ORF">UX05_C0005G0018</name>
</gene>
<keyword evidence="1" id="KW-0472">Membrane</keyword>
<evidence type="ECO:0000256" key="1">
    <source>
        <dbReference type="SAM" id="Phobius"/>
    </source>
</evidence>
<feature type="transmembrane region" description="Helical" evidence="1">
    <location>
        <begin position="236"/>
        <end position="256"/>
    </location>
</feature>
<dbReference type="Pfam" id="PF18900">
    <property type="entry name" value="DUF5656"/>
    <property type="match status" value="1"/>
</dbReference>
<keyword evidence="1" id="KW-1133">Transmembrane helix</keyword>
<feature type="transmembrane region" description="Helical" evidence="1">
    <location>
        <begin position="207"/>
        <end position="224"/>
    </location>
</feature>
<evidence type="ECO:0000313" key="3">
    <source>
        <dbReference type="Proteomes" id="UP000034264"/>
    </source>
</evidence>
<protein>
    <submittedName>
        <fullName evidence="2">Uncharacterized protein</fullName>
    </submittedName>
</protein>
<evidence type="ECO:0000313" key="2">
    <source>
        <dbReference type="EMBL" id="KKU02941.1"/>
    </source>
</evidence>
<dbReference type="InterPro" id="IPR043715">
    <property type="entry name" value="DUF5656"/>
</dbReference>
<organism evidence="2 3">
    <name type="scientific">Candidatus Amesbacteria bacterium GW2011_GWC2_45_19</name>
    <dbReference type="NCBI Taxonomy" id="1618366"/>
    <lineage>
        <taxon>Bacteria</taxon>
        <taxon>Candidatus Amesiibacteriota</taxon>
    </lineage>
</organism>
<dbReference type="AlphaFoldDB" id="A0A0G1M3X2"/>
<accession>A0A0G1M3X2</accession>